<organism evidence="1 2">
    <name type="scientific">Portunus trituberculatus</name>
    <name type="common">Swimming crab</name>
    <name type="synonym">Neptunus trituberculatus</name>
    <dbReference type="NCBI Taxonomy" id="210409"/>
    <lineage>
        <taxon>Eukaryota</taxon>
        <taxon>Metazoa</taxon>
        <taxon>Ecdysozoa</taxon>
        <taxon>Arthropoda</taxon>
        <taxon>Crustacea</taxon>
        <taxon>Multicrustacea</taxon>
        <taxon>Malacostraca</taxon>
        <taxon>Eumalacostraca</taxon>
        <taxon>Eucarida</taxon>
        <taxon>Decapoda</taxon>
        <taxon>Pleocyemata</taxon>
        <taxon>Brachyura</taxon>
        <taxon>Eubrachyura</taxon>
        <taxon>Portunoidea</taxon>
        <taxon>Portunidae</taxon>
        <taxon>Portuninae</taxon>
        <taxon>Portunus</taxon>
    </lineage>
</organism>
<keyword evidence="2" id="KW-1185">Reference proteome</keyword>
<dbReference type="AlphaFoldDB" id="A0A5B7IFW6"/>
<evidence type="ECO:0000313" key="1">
    <source>
        <dbReference type="EMBL" id="MPC80477.1"/>
    </source>
</evidence>
<gene>
    <name evidence="1" type="ORF">E2C01_075057</name>
</gene>
<dbReference type="EMBL" id="VSRR010054133">
    <property type="protein sequence ID" value="MPC80477.1"/>
    <property type="molecule type" value="Genomic_DNA"/>
</dbReference>
<accession>A0A5B7IFW6</accession>
<comment type="caution">
    <text evidence="1">The sequence shown here is derived from an EMBL/GenBank/DDBJ whole genome shotgun (WGS) entry which is preliminary data.</text>
</comment>
<dbReference type="Proteomes" id="UP000324222">
    <property type="component" value="Unassembled WGS sequence"/>
</dbReference>
<proteinExistence type="predicted"/>
<protein>
    <submittedName>
        <fullName evidence="1">Uncharacterized protein</fullName>
    </submittedName>
</protein>
<name>A0A5B7IFW6_PORTR</name>
<reference evidence="1 2" key="1">
    <citation type="submission" date="2019-05" db="EMBL/GenBank/DDBJ databases">
        <title>Another draft genome of Portunus trituberculatus and its Hox gene families provides insights of decapod evolution.</title>
        <authorList>
            <person name="Jeong J.-H."/>
            <person name="Song I."/>
            <person name="Kim S."/>
            <person name="Choi T."/>
            <person name="Kim D."/>
            <person name="Ryu S."/>
            <person name="Kim W."/>
        </authorList>
    </citation>
    <scope>NUCLEOTIDE SEQUENCE [LARGE SCALE GENOMIC DNA]</scope>
    <source>
        <tissue evidence="1">Muscle</tissue>
    </source>
</reference>
<sequence length="134" mass="14412">MHGLPDEATDLSLWRLPRGRHVLTKPTCLSCQRVVSLTYGRENAIGPDTLVTRRCLARYSRQGPAKGSSGATRPSKCPGTQLVPPLECRPFLPAALLPGPLSRLVISSLALRDVACEASTIVAVLFPLQDSRAP</sequence>
<evidence type="ECO:0000313" key="2">
    <source>
        <dbReference type="Proteomes" id="UP000324222"/>
    </source>
</evidence>